<reference evidence="2" key="1">
    <citation type="submission" date="2023-06" db="EMBL/GenBank/DDBJ databases">
        <title>Phylogenetic Diversity of Rhizobium strains.</title>
        <authorList>
            <person name="Moura F.T."/>
            <person name="Helene L.C.F."/>
            <person name="Hungria M."/>
        </authorList>
    </citation>
    <scope>NUCLEOTIDE SEQUENCE</scope>
    <source>
        <strain evidence="2">CCGE526</strain>
    </source>
</reference>
<dbReference type="PANTHER" id="PTHR47756">
    <property type="entry name" value="BLL6612 PROTEIN-RELATED"/>
    <property type="match status" value="1"/>
</dbReference>
<dbReference type="Gene3D" id="1.10.1740.10">
    <property type="match status" value="1"/>
</dbReference>
<dbReference type="RefSeq" id="WP_285870353.1">
    <property type="nucleotide sequence ID" value="NZ_JARFYM010000017.1"/>
</dbReference>
<keyword evidence="3" id="KW-1185">Reference proteome</keyword>
<accession>A0ABT7K158</accession>
<feature type="domain" description="DUF6596" evidence="1">
    <location>
        <begin position="182"/>
        <end position="282"/>
    </location>
</feature>
<dbReference type="PANTHER" id="PTHR47756:SF2">
    <property type="entry name" value="BLL6612 PROTEIN"/>
    <property type="match status" value="1"/>
</dbReference>
<dbReference type="InterPro" id="IPR046531">
    <property type="entry name" value="DUF6596"/>
</dbReference>
<dbReference type="EMBL" id="JARFYM010000017">
    <property type="protein sequence ID" value="MDL2401168.1"/>
    <property type="molecule type" value="Genomic_DNA"/>
</dbReference>
<evidence type="ECO:0000313" key="2">
    <source>
        <dbReference type="EMBL" id="MDL2401168.1"/>
    </source>
</evidence>
<proteinExistence type="predicted"/>
<evidence type="ECO:0000259" key="1">
    <source>
        <dbReference type="Pfam" id="PF20239"/>
    </source>
</evidence>
<name>A0ABT7K158_9HYPH</name>
<comment type="caution">
    <text evidence="2">The sequence shown here is derived from an EMBL/GenBank/DDBJ whole genome shotgun (WGS) entry which is preliminary data.</text>
</comment>
<dbReference type="InterPro" id="IPR013325">
    <property type="entry name" value="RNA_pol_sigma_r2"/>
</dbReference>
<evidence type="ECO:0000313" key="3">
    <source>
        <dbReference type="Proteomes" id="UP001172645"/>
    </source>
</evidence>
<protein>
    <submittedName>
        <fullName evidence="2">RNA polymerase subunit sigma-70</fullName>
    </submittedName>
</protein>
<dbReference type="Pfam" id="PF20239">
    <property type="entry name" value="DUF6596"/>
    <property type="match status" value="1"/>
</dbReference>
<sequence>MNHDVGRATERVARQSYGKLIAFLAARSGDVPAAEDALSEALATALNVWPERGIPDNPEAWLLVAARRNLYGAARHASVKAAARDTIALAFEEAEERMNAGGPTFPDERLKLLFTCTHPAIDQSVHTPLMLQTVLGIDARTISQAFIVSPETMSQRLVRAKTKIREAHIPFIVPDRSVLPERLTSVLSAIYAAYGLGWDGLDGGDGKRSSLADEAIWLGRALLATMPQEPEAMGLLSLMLYCEARRAARRDADGHYVPLDGQNTTRWNAIMIAEADGLLQQAGAFDRFGPFQCQAAIQSVHTERRHSGMTDWAALATLYDALVLMKPTVGARVSQAAVIGRAQGAAAGLHHLNQMAERDIVSYQPYWAVRAHLLVEAGEAESAVMAYRTAIGLSDSSAIRKFLQERLDTVLADRS</sequence>
<gene>
    <name evidence="2" type="ORF">PY649_19870</name>
</gene>
<organism evidence="2 3">
    <name type="scientific">Rhizobium mayense</name>
    <dbReference type="NCBI Taxonomy" id="1312184"/>
    <lineage>
        <taxon>Bacteria</taxon>
        <taxon>Pseudomonadati</taxon>
        <taxon>Pseudomonadota</taxon>
        <taxon>Alphaproteobacteria</taxon>
        <taxon>Hyphomicrobiales</taxon>
        <taxon>Rhizobiaceae</taxon>
        <taxon>Rhizobium/Agrobacterium group</taxon>
        <taxon>Rhizobium</taxon>
    </lineage>
</organism>
<dbReference type="Proteomes" id="UP001172645">
    <property type="component" value="Unassembled WGS sequence"/>
</dbReference>
<dbReference type="SUPFAM" id="SSF88946">
    <property type="entry name" value="Sigma2 domain of RNA polymerase sigma factors"/>
    <property type="match status" value="1"/>
</dbReference>